<protein>
    <recommendedName>
        <fullName evidence="1">Protein kinase domain-containing protein</fullName>
    </recommendedName>
</protein>
<dbReference type="Proteomes" id="UP001194468">
    <property type="component" value="Unassembled WGS sequence"/>
</dbReference>
<accession>A0AAD4GG75</accession>
<dbReference type="SUPFAM" id="SSF56112">
    <property type="entry name" value="Protein kinase-like (PK-like)"/>
    <property type="match status" value="1"/>
</dbReference>
<reference evidence="2" key="1">
    <citation type="submission" date="2019-10" db="EMBL/GenBank/DDBJ databases">
        <authorList>
            <consortium name="DOE Joint Genome Institute"/>
            <person name="Kuo A."/>
            <person name="Miyauchi S."/>
            <person name="Kiss E."/>
            <person name="Drula E."/>
            <person name="Kohler A."/>
            <person name="Sanchez-Garcia M."/>
            <person name="Andreopoulos B."/>
            <person name="Barry K.W."/>
            <person name="Bonito G."/>
            <person name="Buee M."/>
            <person name="Carver A."/>
            <person name="Chen C."/>
            <person name="Cichocki N."/>
            <person name="Clum A."/>
            <person name="Culley D."/>
            <person name="Crous P.W."/>
            <person name="Fauchery L."/>
            <person name="Girlanda M."/>
            <person name="Hayes R."/>
            <person name="Keri Z."/>
            <person name="LaButti K."/>
            <person name="Lipzen A."/>
            <person name="Lombard V."/>
            <person name="Magnuson J."/>
            <person name="Maillard F."/>
            <person name="Morin E."/>
            <person name="Murat C."/>
            <person name="Nolan M."/>
            <person name="Ohm R."/>
            <person name="Pangilinan J."/>
            <person name="Pereira M."/>
            <person name="Perotto S."/>
            <person name="Peter M."/>
            <person name="Riley R."/>
            <person name="Sitrit Y."/>
            <person name="Stielow B."/>
            <person name="Szollosi G."/>
            <person name="Zifcakova L."/>
            <person name="Stursova M."/>
            <person name="Spatafora J.W."/>
            <person name="Tedersoo L."/>
            <person name="Vaario L.-M."/>
            <person name="Yamada A."/>
            <person name="Yan M."/>
            <person name="Wang P."/>
            <person name="Xu J."/>
            <person name="Bruns T."/>
            <person name="Baldrian P."/>
            <person name="Vilgalys R."/>
            <person name="Henrissat B."/>
            <person name="Grigoriev I.V."/>
            <person name="Hibbett D."/>
            <person name="Nagy L.G."/>
            <person name="Martin F.M."/>
        </authorList>
    </citation>
    <scope>NUCLEOTIDE SEQUENCE</scope>
    <source>
        <strain evidence="2">BED1</strain>
    </source>
</reference>
<feature type="domain" description="Protein kinase" evidence="1">
    <location>
        <begin position="73"/>
        <end position="384"/>
    </location>
</feature>
<dbReference type="GO" id="GO:0005524">
    <property type="term" value="F:ATP binding"/>
    <property type="evidence" value="ECO:0007669"/>
    <property type="project" value="InterPro"/>
</dbReference>
<organism evidence="2 3">
    <name type="scientific">Boletus edulis BED1</name>
    <dbReference type="NCBI Taxonomy" id="1328754"/>
    <lineage>
        <taxon>Eukaryota</taxon>
        <taxon>Fungi</taxon>
        <taxon>Dikarya</taxon>
        <taxon>Basidiomycota</taxon>
        <taxon>Agaricomycotina</taxon>
        <taxon>Agaricomycetes</taxon>
        <taxon>Agaricomycetidae</taxon>
        <taxon>Boletales</taxon>
        <taxon>Boletineae</taxon>
        <taxon>Boletaceae</taxon>
        <taxon>Boletoideae</taxon>
        <taxon>Boletus</taxon>
    </lineage>
</organism>
<dbReference type="Gene3D" id="1.10.510.10">
    <property type="entry name" value="Transferase(Phosphotransferase) domain 1"/>
    <property type="match status" value="1"/>
</dbReference>
<sequence>MASLAAASESNAQRAEKALAIWGTLGRHLPEDLDQREIWWRDRYTQLRILGYLLRPRYSPEWVPSWKTSKKDWTDCEDGKRLEFGQIIDATRISDGRVVTLKQVKRTDHPYEAEIGLYFSSEPLTSQPANHCVSIYDVLSLNGDDDTALLVMPLLRLYTNPNFDTIGEGVECFRQLFEGLQFMHQHHVAHRDCMNRNIMLDPINLYPHSFHPVETMLNKDCSGSAKHFTRTQRPPKYYFIDFGLSRRYDPSNTNPRDVPIWGGDKEVPEFQNSNEPCNPFATDVFYIGNAIRKDFILKKRGFEFMKPLVADMIQADPAERPNMNEVVSRFAVIRRELNGRKLRTRPVDTDEDLFDRIARTTSHWKRRIVFVARGVSATPDPPAT</sequence>
<dbReference type="SMART" id="SM00220">
    <property type="entry name" value="S_TKc"/>
    <property type="match status" value="1"/>
</dbReference>
<reference evidence="2" key="2">
    <citation type="journal article" date="2020" name="Nat. Commun.">
        <title>Large-scale genome sequencing of mycorrhizal fungi provides insights into the early evolution of symbiotic traits.</title>
        <authorList>
            <person name="Miyauchi S."/>
            <person name="Kiss E."/>
            <person name="Kuo A."/>
            <person name="Drula E."/>
            <person name="Kohler A."/>
            <person name="Sanchez-Garcia M."/>
            <person name="Morin E."/>
            <person name="Andreopoulos B."/>
            <person name="Barry K.W."/>
            <person name="Bonito G."/>
            <person name="Buee M."/>
            <person name="Carver A."/>
            <person name="Chen C."/>
            <person name="Cichocki N."/>
            <person name="Clum A."/>
            <person name="Culley D."/>
            <person name="Crous P.W."/>
            <person name="Fauchery L."/>
            <person name="Girlanda M."/>
            <person name="Hayes R.D."/>
            <person name="Keri Z."/>
            <person name="LaButti K."/>
            <person name="Lipzen A."/>
            <person name="Lombard V."/>
            <person name="Magnuson J."/>
            <person name="Maillard F."/>
            <person name="Murat C."/>
            <person name="Nolan M."/>
            <person name="Ohm R.A."/>
            <person name="Pangilinan J."/>
            <person name="Pereira M.F."/>
            <person name="Perotto S."/>
            <person name="Peter M."/>
            <person name="Pfister S."/>
            <person name="Riley R."/>
            <person name="Sitrit Y."/>
            <person name="Stielow J.B."/>
            <person name="Szollosi G."/>
            <person name="Zifcakova L."/>
            <person name="Stursova M."/>
            <person name="Spatafora J.W."/>
            <person name="Tedersoo L."/>
            <person name="Vaario L.M."/>
            <person name="Yamada A."/>
            <person name="Yan M."/>
            <person name="Wang P."/>
            <person name="Xu J."/>
            <person name="Bruns T."/>
            <person name="Baldrian P."/>
            <person name="Vilgalys R."/>
            <person name="Dunand C."/>
            <person name="Henrissat B."/>
            <person name="Grigoriev I.V."/>
            <person name="Hibbett D."/>
            <person name="Nagy L.G."/>
            <person name="Martin F.M."/>
        </authorList>
    </citation>
    <scope>NUCLEOTIDE SEQUENCE</scope>
    <source>
        <strain evidence="2">BED1</strain>
    </source>
</reference>
<proteinExistence type="predicted"/>
<name>A0AAD4GG75_BOLED</name>
<dbReference type="GO" id="GO:0004672">
    <property type="term" value="F:protein kinase activity"/>
    <property type="evidence" value="ECO:0007669"/>
    <property type="project" value="InterPro"/>
</dbReference>
<evidence type="ECO:0000313" key="3">
    <source>
        <dbReference type="Proteomes" id="UP001194468"/>
    </source>
</evidence>
<dbReference type="InterPro" id="IPR000719">
    <property type="entry name" value="Prot_kinase_dom"/>
</dbReference>
<evidence type="ECO:0000313" key="2">
    <source>
        <dbReference type="EMBL" id="KAF8442132.1"/>
    </source>
</evidence>
<keyword evidence="3" id="KW-1185">Reference proteome</keyword>
<dbReference type="PANTHER" id="PTHR44167">
    <property type="entry name" value="OVARIAN-SPECIFIC SERINE/THREONINE-PROTEIN KINASE LOK-RELATED"/>
    <property type="match status" value="1"/>
</dbReference>
<gene>
    <name evidence="2" type="ORF">L210DRAFT_3477777</name>
</gene>
<comment type="caution">
    <text evidence="2">The sequence shown here is derived from an EMBL/GenBank/DDBJ whole genome shotgun (WGS) entry which is preliminary data.</text>
</comment>
<dbReference type="AlphaFoldDB" id="A0AAD4GG75"/>
<dbReference type="EMBL" id="WHUW01000009">
    <property type="protein sequence ID" value="KAF8442132.1"/>
    <property type="molecule type" value="Genomic_DNA"/>
</dbReference>
<dbReference type="PROSITE" id="PS50011">
    <property type="entry name" value="PROTEIN_KINASE_DOM"/>
    <property type="match status" value="1"/>
</dbReference>
<evidence type="ECO:0000259" key="1">
    <source>
        <dbReference type="PROSITE" id="PS50011"/>
    </source>
</evidence>
<dbReference type="PANTHER" id="PTHR44167:SF24">
    <property type="entry name" value="SERINE_THREONINE-PROTEIN KINASE CHK2"/>
    <property type="match status" value="1"/>
</dbReference>
<dbReference type="InterPro" id="IPR011009">
    <property type="entry name" value="Kinase-like_dom_sf"/>
</dbReference>